<dbReference type="GO" id="GO:0005829">
    <property type="term" value="C:cytosol"/>
    <property type="evidence" value="ECO:0007669"/>
    <property type="project" value="TreeGrafter"/>
</dbReference>
<dbReference type="AlphaFoldDB" id="A0A7S1A704"/>
<dbReference type="Gene3D" id="3.40.50.2020">
    <property type="match status" value="1"/>
</dbReference>
<dbReference type="InterPro" id="IPR000836">
    <property type="entry name" value="PRTase_dom"/>
</dbReference>
<organism evidence="2">
    <name type="scientific">Noctiluca scintillans</name>
    <name type="common">Sea sparkle</name>
    <name type="synonym">Red tide dinoflagellate</name>
    <dbReference type="NCBI Taxonomy" id="2966"/>
    <lineage>
        <taxon>Eukaryota</taxon>
        <taxon>Sar</taxon>
        <taxon>Alveolata</taxon>
        <taxon>Dinophyceae</taxon>
        <taxon>Noctilucales</taxon>
        <taxon>Noctilucaceae</taxon>
        <taxon>Noctiluca</taxon>
    </lineage>
</organism>
<dbReference type="Pfam" id="PF00156">
    <property type="entry name" value="Pribosyltran"/>
    <property type="match status" value="1"/>
</dbReference>
<dbReference type="PANTHER" id="PTHR43340:SF1">
    <property type="entry name" value="HYPOXANTHINE PHOSPHORIBOSYLTRANSFERASE"/>
    <property type="match status" value="1"/>
</dbReference>
<dbReference type="CDD" id="cd06223">
    <property type="entry name" value="PRTases_typeI"/>
    <property type="match status" value="1"/>
</dbReference>
<accession>A0A7S1A704</accession>
<feature type="domain" description="Phosphoribosyltransferase" evidence="1">
    <location>
        <begin position="159"/>
        <end position="310"/>
    </location>
</feature>
<dbReference type="InterPro" id="IPR029057">
    <property type="entry name" value="PRTase-like"/>
</dbReference>
<dbReference type="EMBL" id="HBFQ01026689">
    <property type="protein sequence ID" value="CAD8844468.1"/>
    <property type="molecule type" value="Transcribed_RNA"/>
</dbReference>
<reference evidence="2" key="1">
    <citation type="submission" date="2021-01" db="EMBL/GenBank/DDBJ databases">
        <authorList>
            <person name="Corre E."/>
            <person name="Pelletier E."/>
            <person name="Niang G."/>
            <person name="Scheremetjew M."/>
            <person name="Finn R."/>
            <person name="Kale V."/>
            <person name="Holt S."/>
            <person name="Cochrane G."/>
            <person name="Meng A."/>
            <person name="Brown T."/>
            <person name="Cohen L."/>
        </authorList>
    </citation>
    <scope>NUCLEOTIDE SEQUENCE</scope>
</reference>
<proteinExistence type="predicted"/>
<evidence type="ECO:0000313" key="2">
    <source>
        <dbReference type="EMBL" id="CAD8844468.1"/>
    </source>
</evidence>
<dbReference type="GO" id="GO:0046100">
    <property type="term" value="P:hypoxanthine metabolic process"/>
    <property type="evidence" value="ECO:0007669"/>
    <property type="project" value="TreeGrafter"/>
</dbReference>
<dbReference type="InterPro" id="IPR050408">
    <property type="entry name" value="HGPRT"/>
</dbReference>
<dbReference type="PANTHER" id="PTHR43340">
    <property type="entry name" value="HYPOXANTHINE-GUANINE PHOSPHORIBOSYLTRANSFERASE"/>
    <property type="match status" value="1"/>
</dbReference>
<evidence type="ECO:0000259" key="1">
    <source>
        <dbReference type="Pfam" id="PF00156"/>
    </source>
</evidence>
<name>A0A7S1A704_NOCSC</name>
<dbReference type="SUPFAM" id="SSF53271">
    <property type="entry name" value="PRTase-like"/>
    <property type="match status" value="1"/>
</dbReference>
<gene>
    <name evidence="2" type="ORF">NSCI0253_LOCUS18818</name>
</gene>
<sequence>MFPRVPSYSFQEGEQETNPCKMKVFEVMEQTPTMSLEGLLNEALPDKSEHVSLWLQTLSDPSVCVTTIEDVERLDEEDIACLPVPPLVKGVFRAVLAKRATISRRERAVLEATKVRTKKFLAPLRDRNNQPPLAGSKYFQDLKHYRLILTREEIETGVRIAAHRIETWSKGERIVIVAILKGAFMFLSDLCRALTRPYSVFFAQASSYGNERSQSKTLAISSDVESRKFCDASTKKPHKIVIIDELLDNGKTMHDVKTHFLSCLSETHTERDILTACLFEKERARDLPSSDITPIKKLPDLWLVGYGLDDRGTKRGWVDLFAMPKVKIAETIDKDDVDRLISLLDEDATLTCHHVFGGIELPYSSQKQRFRVMGIDLDHGLSTKSNPQHMDFNRVASKADVVSTISPLPIVNGKFEKDIQIAFLQTNTHLTPEDTIFYGNNKLYGQMRCRLRDQIARDAKRFGLQSFEEVPETTA</sequence>
<dbReference type="GO" id="GO:0004422">
    <property type="term" value="F:hypoxanthine phosphoribosyltransferase activity"/>
    <property type="evidence" value="ECO:0007669"/>
    <property type="project" value="TreeGrafter"/>
</dbReference>
<protein>
    <recommendedName>
        <fullName evidence="1">Phosphoribosyltransferase domain-containing protein</fullName>
    </recommendedName>
</protein>
<dbReference type="GO" id="GO:0032263">
    <property type="term" value="P:GMP salvage"/>
    <property type="evidence" value="ECO:0007669"/>
    <property type="project" value="TreeGrafter"/>
</dbReference>
<dbReference type="GO" id="GO:0000287">
    <property type="term" value="F:magnesium ion binding"/>
    <property type="evidence" value="ECO:0007669"/>
    <property type="project" value="TreeGrafter"/>
</dbReference>
<dbReference type="GO" id="GO:0006178">
    <property type="term" value="P:guanine salvage"/>
    <property type="evidence" value="ECO:0007669"/>
    <property type="project" value="TreeGrafter"/>
</dbReference>
<dbReference type="GO" id="GO:0032264">
    <property type="term" value="P:IMP salvage"/>
    <property type="evidence" value="ECO:0007669"/>
    <property type="project" value="TreeGrafter"/>
</dbReference>